<name>A0A212KL15_9BACT</name>
<organism evidence="2">
    <name type="scientific">uncultured Desulfovibrio sp</name>
    <dbReference type="NCBI Taxonomy" id="167968"/>
    <lineage>
        <taxon>Bacteria</taxon>
        <taxon>Pseudomonadati</taxon>
        <taxon>Thermodesulfobacteriota</taxon>
        <taxon>Desulfovibrionia</taxon>
        <taxon>Desulfovibrionales</taxon>
        <taxon>Desulfovibrionaceae</taxon>
        <taxon>Desulfovibrio</taxon>
        <taxon>environmental samples</taxon>
    </lineage>
</organism>
<dbReference type="InterPro" id="IPR055259">
    <property type="entry name" value="YkvP/CgeB_Glyco_trans-like"/>
</dbReference>
<evidence type="ECO:0000259" key="1">
    <source>
        <dbReference type="Pfam" id="PF13524"/>
    </source>
</evidence>
<protein>
    <recommendedName>
        <fullName evidence="1">Spore protein YkvP/CgeB glycosyl transferase-like domain-containing protein</fullName>
    </recommendedName>
</protein>
<dbReference type="AlphaFoldDB" id="A0A212KL15"/>
<sequence length="341" mass="37821">MSLRILNIGGPYLASALKRLGHHVITAHPAADADIPSPHPYSVRQLLNRLDTLGFAPDALFYCDDGNMPELLDPENAPWPSVRYSIDTYCNPWHIPYSNGFDATLVAQKDYVEVFSHEGIPARWFPLFYPQILEPVGDFAARDIPVAFVGTLGHKNNPDRAPFLKAFRARQPLVAISGDYKPIFTRSRIVLNQTAASEVNFRCFEAIACGAALLMETCGNGLNELFVPGEEILPTYQRNDAQAAAAIAAETLANPEKLAKIAQAGGRAVARRHTDTARAVSLTQMLAEMCATQAHRERLEQSLEKRTALVRGAYGMLSSELFDPQLEEHRDFFEKMCLRQP</sequence>
<dbReference type="EMBL" id="FLUP01000002">
    <property type="protein sequence ID" value="SBW12393.1"/>
    <property type="molecule type" value="Genomic_DNA"/>
</dbReference>
<accession>A0A212KL15</accession>
<gene>
    <name evidence="2" type="ORF">KM92DES2_20474</name>
</gene>
<dbReference type="RefSeq" id="WP_227118349.1">
    <property type="nucleotide sequence ID" value="NZ_LT598928.1"/>
</dbReference>
<dbReference type="Pfam" id="PF13524">
    <property type="entry name" value="Glyco_trans_1_2"/>
    <property type="match status" value="1"/>
</dbReference>
<reference evidence="2" key="1">
    <citation type="submission" date="2016-04" db="EMBL/GenBank/DDBJ databases">
        <authorList>
            <person name="Evans L.H."/>
            <person name="Alamgir A."/>
            <person name="Owens N."/>
            <person name="Weber N.D."/>
            <person name="Virtaneva K."/>
            <person name="Barbian K."/>
            <person name="Babar A."/>
            <person name="Rosenke K."/>
        </authorList>
    </citation>
    <scope>NUCLEOTIDE SEQUENCE</scope>
    <source>
        <strain evidence="2">92-2</strain>
    </source>
</reference>
<proteinExistence type="predicted"/>
<feature type="domain" description="Spore protein YkvP/CgeB glycosyl transferase-like" evidence="1">
    <location>
        <begin position="178"/>
        <end position="282"/>
    </location>
</feature>
<evidence type="ECO:0000313" key="2">
    <source>
        <dbReference type="EMBL" id="SBW12393.1"/>
    </source>
</evidence>